<feature type="chain" id="PRO_5045451162" description="DUF4369 domain-containing protein" evidence="1">
    <location>
        <begin position="23"/>
        <end position="198"/>
    </location>
</feature>
<keyword evidence="3" id="KW-1185">Reference proteome</keyword>
<reference evidence="2 3" key="1">
    <citation type="submission" date="2022-03" db="EMBL/GenBank/DDBJ databases">
        <title>Novel taxa within the pig intestine.</title>
        <authorList>
            <person name="Wylensek D."/>
            <person name="Bishof K."/>
            <person name="Afrizal A."/>
            <person name="Clavel T."/>
        </authorList>
    </citation>
    <scope>NUCLEOTIDE SEQUENCE [LARGE SCALE GENOMIC DNA]</scope>
    <source>
        <strain evidence="2 3">CLA-KB-P66</strain>
    </source>
</reference>
<dbReference type="RefSeq" id="WP_370396516.1">
    <property type="nucleotide sequence ID" value="NZ_JALBUT010000002.1"/>
</dbReference>
<sequence length="198" mass="21785">MNVKIIKVLTILLLLAQATLFGQQGTSFVKTKGALQNKALCGIEFLNETSVYINIASITSISKQIYIAGPLEVREFSIDTNGNSQIRIYHASPIDPQNQINTAANKLPNEIASRAKPHIETALEKANAVKEKVPFANDAEKNAGISNVYKIYPSTTHSKTLEFAVATKEAFDSLYKQFQEAFSSNKSELLSSTLFKEI</sequence>
<comment type="caution">
    <text evidence="2">The sequence shown here is derived from an EMBL/GenBank/DDBJ whole genome shotgun (WGS) entry which is preliminary data.</text>
</comment>
<evidence type="ECO:0000256" key="1">
    <source>
        <dbReference type="SAM" id="SignalP"/>
    </source>
</evidence>
<protein>
    <recommendedName>
        <fullName evidence="4">DUF4369 domain-containing protein</fullName>
    </recommendedName>
</protein>
<keyword evidence="1" id="KW-0732">Signal</keyword>
<name>A0ABU4WET1_9BACT</name>
<dbReference type="EMBL" id="JALBUT010000002">
    <property type="protein sequence ID" value="MDX8415071.1"/>
    <property type="molecule type" value="Genomic_DNA"/>
</dbReference>
<evidence type="ECO:0008006" key="4">
    <source>
        <dbReference type="Google" id="ProtNLM"/>
    </source>
</evidence>
<gene>
    <name evidence="2" type="ORF">MOX91_02605</name>
</gene>
<organism evidence="2 3">
    <name type="scientific">Intestinicryptomonas porci</name>
    <dbReference type="NCBI Taxonomy" id="2926320"/>
    <lineage>
        <taxon>Bacteria</taxon>
        <taxon>Pseudomonadati</taxon>
        <taxon>Verrucomicrobiota</taxon>
        <taxon>Opitutia</taxon>
        <taxon>Opitutales</taxon>
        <taxon>Intestinicryptomonaceae</taxon>
        <taxon>Intestinicryptomonas</taxon>
    </lineage>
</organism>
<evidence type="ECO:0000313" key="2">
    <source>
        <dbReference type="EMBL" id="MDX8415071.1"/>
    </source>
</evidence>
<dbReference type="Proteomes" id="UP001275932">
    <property type="component" value="Unassembled WGS sequence"/>
</dbReference>
<accession>A0ABU4WET1</accession>
<proteinExistence type="predicted"/>
<evidence type="ECO:0000313" key="3">
    <source>
        <dbReference type="Proteomes" id="UP001275932"/>
    </source>
</evidence>
<feature type="signal peptide" evidence="1">
    <location>
        <begin position="1"/>
        <end position="22"/>
    </location>
</feature>